<sequence>MLKKITVYTGALLLMIAMLSACGAKTDNQVSPQPSPGATQGADQGAAPGGKQEAAKVDVQAIYTQKCVTCHGTDLEGKLGGKTNLQHVGATLTKDQIATQISNGGNGMLAFKGTLSEDEIEAMAEWLAAKK</sequence>
<evidence type="ECO:0000256" key="3">
    <source>
        <dbReference type="ARBA" id="ARBA00022723"/>
    </source>
</evidence>
<dbReference type="InterPro" id="IPR051811">
    <property type="entry name" value="Cytochrome_c550/c551-like"/>
</dbReference>
<evidence type="ECO:0000256" key="1">
    <source>
        <dbReference type="ARBA" id="ARBA00022448"/>
    </source>
</evidence>
<evidence type="ECO:0000256" key="8">
    <source>
        <dbReference type="SAM" id="SignalP"/>
    </source>
</evidence>
<name>A0ABU5ZMG1_9BACL</name>
<dbReference type="PROSITE" id="PS51257">
    <property type="entry name" value="PROKAR_LIPOPROTEIN"/>
    <property type="match status" value="1"/>
</dbReference>
<feature type="domain" description="Cytochrome c" evidence="9">
    <location>
        <begin position="54"/>
        <end position="131"/>
    </location>
</feature>
<comment type="caution">
    <text evidence="10">The sequence shown here is derived from an EMBL/GenBank/DDBJ whole genome shotgun (WGS) entry which is preliminary data.</text>
</comment>
<dbReference type="EMBL" id="JAYJLD010000015">
    <property type="protein sequence ID" value="MEB3102270.1"/>
    <property type="molecule type" value="Genomic_DNA"/>
</dbReference>
<evidence type="ECO:0000256" key="2">
    <source>
        <dbReference type="ARBA" id="ARBA00022617"/>
    </source>
</evidence>
<keyword evidence="8" id="KW-0732">Signal</keyword>
<dbReference type="InterPro" id="IPR036909">
    <property type="entry name" value="Cyt_c-like_dom_sf"/>
</dbReference>
<evidence type="ECO:0000256" key="4">
    <source>
        <dbReference type="ARBA" id="ARBA00022982"/>
    </source>
</evidence>
<dbReference type="PROSITE" id="PS51007">
    <property type="entry name" value="CYTC"/>
    <property type="match status" value="1"/>
</dbReference>
<dbReference type="RefSeq" id="WP_371754391.1">
    <property type="nucleotide sequence ID" value="NZ_JAYJLD010000015.1"/>
</dbReference>
<reference evidence="10" key="1">
    <citation type="submission" date="2023-12" db="EMBL/GenBank/DDBJ databases">
        <title>Fervidustalea candida gen. nov., sp. nov., a novel member of the family Paenibacillaceae isolated from a geothermal area.</title>
        <authorList>
            <person name="Li W.-J."/>
            <person name="Jiao J.-Y."/>
            <person name="Chen Y."/>
        </authorList>
    </citation>
    <scope>NUCLEOTIDE SEQUENCE</scope>
    <source>
        <strain evidence="10">SYSU GA230002</strain>
    </source>
</reference>
<gene>
    <name evidence="10" type="ORF">VF724_11415</name>
</gene>
<evidence type="ECO:0000259" key="9">
    <source>
        <dbReference type="PROSITE" id="PS51007"/>
    </source>
</evidence>
<feature type="chain" id="PRO_5046433780" evidence="8">
    <location>
        <begin position="24"/>
        <end position="131"/>
    </location>
</feature>
<dbReference type="SUPFAM" id="SSF46626">
    <property type="entry name" value="Cytochrome c"/>
    <property type="match status" value="1"/>
</dbReference>
<evidence type="ECO:0000256" key="7">
    <source>
        <dbReference type="SAM" id="MobiDB-lite"/>
    </source>
</evidence>
<feature type="region of interest" description="Disordered" evidence="7">
    <location>
        <begin position="26"/>
        <end position="53"/>
    </location>
</feature>
<dbReference type="PANTHER" id="PTHR37823:SF2">
    <property type="entry name" value="CYTOCHROME C-550"/>
    <property type="match status" value="1"/>
</dbReference>
<organism evidence="10 11">
    <name type="scientific">Ferviditalea candida</name>
    <dbReference type="NCBI Taxonomy" id="3108399"/>
    <lineage>
        <taxon>Bacteria</taxon>
        <taxon>Bacillati</taxon>
        <taxon>Bacillota</taxon>
        <taxon>Bacilli</taxon>
        <taxon>Bacillales</taxon>
        <taxon>Paenibacillaceae</taxon>
        <taxon>Ferviditalea</taxon>
    </lineage>
</organism>
<evidence type="ECO:0000256" key="5">
    <source>
        <dbReference type="ARBA" id="ARBA00023004"/>
    </source>
</evidence>
<dbReference type="Gene3D" id="1.10.760.10">
    <property type="entry name" value="Cytochrome c-like domain"/>
    <property type="match status" value="1"/>
</dbReference>
<evidence type="ECO:0000313" key="10">
    <source>
        <dbReference type="EMBL" id="MEB3102270.1"/>
    </source>
</evidence>
<proteinExistence type="predicted"/>
<dbReference type="Pfam" id="PF13442">
    <property type="entry name" value="Cytochrome_CBB3"/>
    <property type="match status" value="1"/>
</dbReference>
<dbReference type="Proteomes" id="UP001310386">
    <property type="component" value="Unassembled WGS sequence"/>
</dbReference>
<feature type="compositionally biased region" description="Polar residues" evidence="7">
    <location>
        <begin position="26"/>
        <end position="42"/>
    </location>
</feature>
<keyword evidence="1" id="KW-0813">Transport</keyword>
<keyword evidence="5 6" id="KW-0408">Iron</keyword>
<feature type="signal peptide" evidence="8">
    <location>
        <begin position="1"/>
        <end position="23"/>
    </location>
</feature>
<accession>A0ABU5ZMG1</accession>
<dbReference type="InterPro" id="IPR009056">
    <property type="entry name" value="Cyt_c-like_dom"/>
</dbReference>
<evidence type="ECO:0000313" key="11">
    <source>
        <dbReference type="Proteomes" id="UP001310386"/>
    </source>
</evidence>
<protein>
    <submittedName>
        <fullName evidence="10">Cytochrome c</fullName>
    </submittedName>
</protein>
<keyword evidence="3 6" id="KW-0479">Metal-binding</keyword>
<keyword evidence="2 6" id="KW-0349">Heme</keyword>
<keyword evidence="4" id="KW-0249">Electron transport</keyword>
<dbReference type="PANTHER" id="PTHR37823">
    <property type="entry name" value="CYTOCHROME C-553-LIKE"/>
    <property type="match status" value="1"/>
</dbReference>
<keyword evidence="11" id="KW-1185">Reference proteome</keyword>
<evidence type="ECO:0000256" key="6">
    <source>
        <dbReference type="PROSITE-ProRule" id="PRU00433"/>
    </source>
</evidence>